<evidence type="ECO:0000256" key="5">
    <source>
        <dbReference type="ARBA" id="ARBA00048508"/>
    </source>
</evidence>
<proteinExistence type="inferred from homology"/>
<dbReference type="STRING" id="1307761.L21SP2_0154"/>
<dbReference type="GO" id="GO:0051287">
    <property type="term" value="F:NAD binding"/>
    <property type="evidence" value="ECO:0007669"/>
    <property type="project" value="UniProtKB-UniRule"/>
</dbReference>
<comment type="similarity">
    <text evidence="2 8">Belongs to the short-chain dehydrogenases/reductases (SDR) family.</text>
</comment>
<sequence length="246" mass="26246">MLKGKNAIVTGGSRGIGREIVLAFLREGASVWYLDLAEGEYLKEYQDLASSNGATAAFKECNVADEERVQAVISEVISEAGTVDIAVNNAGITRDTLMMRMKTEDWKSVLDVNLTSAFLVSRALYRQMAKQKGGSIINVASIVGIIGNGGQTNYSASKAGLIGMTKSMAREVASRNVRVNAVAPGFIVTPMTDKLNEDQKKALYDQIPMGRLGEPAEVAKTIVFLASDLASYVTGEVIKITGGLGM</sequence>
<keyword evidence="8" id="KW-0276">Fatty acid metabolism</keyword>
<dbReference type="PRINTS" id="PR00081">
    <property type="entry name" value="GDHRDH"/>
</dbReference>
<feature type="binding site" evidence="7">
    <location>
        <position position="187"/>
    </location>
    <ligand>
        <name>NADP(+)</name>
        <dbReference type="ChEBI" id="CHEBI:58349"/>
    </ligand>
</feature>
<evidence type="ECO:0000256" key="3">
    <source>
        <dbReference type="ARBA" id="ARBA00022857"/>
    </source>
</evidence>
<dbReference type="InterPro" id="IPR020904">
    <property type="entry name" value="Sc_DH/Rdtase_CS"/>
</dbReference>
<comment type="catalytic activity">
    <reaction evidence="5 8">
        <text>a (3R)-hydroxyacyl-[ACP] + NADP(+) = a 3-oxoacyl-[ACP] + NADPH + H(+)</text>
        <dbReference type="Rhea" id="RHEA:17397"/>
        <dbReference type="Rhea" id="RHEA-COMP:9916"/>
        <dbReference type="Rhea" id="RHEA-COMP:9945"/>
        <dbReference type="ChEBI" id="CHEBI:15378"/>
        <dbReference type="ChEBI" id="CHEBI:57783"/>
        <dbReference type="ChEBI" id="CHEBI:58349"/>
        <dbReference type="ChEBI" id="CHEBI:78776"/>
        <dbReference type="ChEBI" id="CHEBI:78827"/>
        <dbReference type="EC" id="1.1.1.100"/>
    </reaction>
</comment>
<evidence type="ECO:0000313" key="11">
    <source>
        <dbReference type="Proteomes" id="UP000018680"/>
    </source>
</evidence>
<dbReference type="CDD" id="cd05333">
    <property type="entry name" value="BKR_SDR_c"/>
    <property type="match status" value="1"/>
</dbReference>
<keyword evidence="11" id="KW-1185">Reference proteome</keyword>
<dbReference type="EC" id="1.1.1.100" evidence="8"/>
<comment type="pathway">
    <text evidence="8">Lipid metabolism; fatty acid biosynthesis.</text>
</comment>
<evidence type="ECO:0000256" key="4">
    <source>
        <dbReference type="ARBA" id="ARBA00023002"/>
    </source>
</evidence>
<evidence type="ECO:0000313" key="10">
    <source>
        <dbReference type="EMBL" id="AHC13598.1"/>
    </source>
</evidence>
<feature type="domain" description="Ketoreductase" evidence="9">
    <location>
        <begin position="5"/>
        <end position="185"/>
    </location>
</feature>
<dbReference type="Proteomes" id="UP000018680">
    <property type="component" value="Chromosome"/>
</dbReference>
<feature type="binding site" evidence="7">
    <location>
        <begin position="154"/>
        <end position="158"/>
    </location>
    <ligand>
        <name>NADP(+)</name>
        <dbReference type="ChEBI" id="CHEBI:58349"/>
    </ligand>
</feature>
<feature type="binding site" evidence="7">
    <location>
        <begin position="11"/>
        <end position="14"/>
    </location>
    <ligand>
        <name>NADP(+)</name>
        <dbReference type="ChEBI" id="CHEBI:58349"/>
    </ligand>
</feature>
<keyword evidence="8" id="KW-0444">Lipid biosynthesis</keyword>
<evidence type="ECO:0000256" key="1">
    <source>
        <dbReference type="ARBA" id="ARBA00002607"/>
    </source>
</evidence>
<dbReference type="InterPro" id="IPR036291">
    <property type="entry name" value="NAD(P)-bd_dom_sf"/>
</dbReference>
<dbReference type="GO" id="GO:0006633">
    <property type="term" value="P:fatty acid biosynthetic process"/>
    <property type="evidence" value="ECO:0007669"/>
    <property type="project" value="UniProtKB-UniPathway"/>
</dbReference>
<dbReference type="InterPro" id="IPR057326">
    <property type="entry name" value="KR_dom"/>
</dbReference>
<dbReference type="PATRIC" id="fig|1307761.3.peg.155"/>
<dbReference type="GO" id="GO:0004316">
    <property type="term" value="F:3-oxoacyl-[acyl-carrier-protein] reductase (NADPH) activity"/>
    <property type="evidence" value="ECO:0007669"/>
    <property type="project" value="UniProtKB-UniRule"/>
</dbReference>
<dbReference type="KEGG" id="slr:L21SP2_0154"/>
<dbReference type="EMBL" id="CP006939">
    <property type="protein sequence ID" value="AHC13598.1"/>
    <property type="molecule type" value="Genomic_DNA"/>
</dbReference>
<dbReference type="InterPro" id="IPR002347">
    <property type="entry name" value="SDR_fam"/>
</dbReference>
<dbReference type="UniPathway" id="UPA00094"/>
<protein>
    <recommendedName>
        <fullName evidence="8">3-oxoacyl-[acyl-carrier-protein] reductase</fullName>
        <ecNumber evidence="8">1.1.1.100</ecNumber>
    </recommendedName>
</protein>
<evidence type="ECO:0000256" key="8">
    <source>
        <dbReference type="RuleBase" id="RU366074"/>
    </source>
</evidence>
<dbReference type="NCBIfam" id="NF005559">
    <property type="entry name" value="PRK07231.1"/>
    <property type="match status" value="1"/>
</dbReference>
<dbReference type="FunFam" id="3.40.50.720:FF:000115">
    <property type="entry name" value="3-oxoacyl-[acyl-carrier-protein] reductase FabG"/>
    <property type="match status" value="1"/>
</dbReference>
<keyword evidence="3 7" id="KW-0521">NADP</keyword>
<dbReference type="HOGENOM" id="CLU_010194_1_3_12"/>
<dbReference type="eggNOG" id="COG1028">
    <property type="taxonomic scope" value="Bacteria"/>
</dbReference>
<dbReference type="PRINTS" id="PR00080">
    <property type="entry name" value="SDRFAMILY"/>
</dbReference>
<dbReference type="InterPro" id="IPR011284">
    <property type="entry name" value="3oxo_ACP_reduc"/>
</dbReference>
<dbReference type="SUPFAM" id="SSF51735">
    <property type="entry name" value="NAD(P)-binding Rossmann-fold domains"/>
    <property type="match status" value="1"/>
</dbReference>
<dbReference type="AlphaFoldDB" id="V5WCS2"/>
<keyword evidence="8" id="KW-0275">Fatty acid biosynthesis</keyword>
<dbReference type="NCBIfam" id="TIGR01830">
    <property type="entry name" value="3oxo_ACP_reduc"/>
    <property type="match status" value="1"/>
</dbReference>
<name>V5WCS2_9SPIO</name>
<evidence type="ECO:0000256" key="6">
    <source>
        <dbReference type="PIRSR" id="PIRSR611284-1"/>
    </source>
</evidence>
<dbReference type="PANTHER" id="PTHR42760:SF133">
    <property type="entry name" value="3-OXOACYL-[ACYL-CARRIER-PROTEIN] REDUCTASE"/>
    <property type="match status" value="1"/>
</dbReference>
<evidence type="ECO:0000256" key="2">
    <source>
        <dbReference type="ARBA" id="ARBA00006484"/>
    </source>
</evidence>
<dbReference type="Pfam" id="PF13561">
    <property type="entry name" value="adh_short_C2"/>
    <property type="match status" value="1"/>
</dbReference>
<dbReference type="Gene3D" id="3.40.50.720">
    <property type="entry name" value="NAD(P)-binding Rossmann-like Domain"/>
    <property type="match status" value="1"/>
</dbReference>
<feature type="active site" description="Proton acceptor" evidence="6">
    <location>
        <position position="154"/>
    </location>
</feature>
<keyword evidence="8" id="KW-0443">Lipid metabolism</keyword>
<reference evidence="10 11" key="1">
    <citation type="journal article" date="2015" name="Stand. Genomic Sci.">
        <title>Complete genome sequence and description of Salinispira pacifica gen. nov., sp. nov., a novel spirochaete isolated form a hypersaline microbial mat.</title>
        <authorList>
            <person name="Ben Hania W."/>
            <person name="Joseph M."/>
            <person name="Schumann P."/>
            <person name="Bunk B."/>
            <person name="Fiebig A."/>
            <person name="Sproer C."/>
            <person name="Klenk H.P."/>
            <person name="Fardeau M.L."/>
            <person name="Spring S."/>
        </authorList>
    </citation>
    <scope>NUCLEOTIDE SEQUENCE [LARGE SCALE GENOMIC DNA]</scope>
    <source>
        <strain evidence="10 11">L21-RPul-D2</strain>
    </source>
</reference>
<accession>V5WCS2</accession>
<comment type="function">
    <text evidence="1 8">Catalyzes the NADPH-dependent reduction of beta-ketoacyl-ACP substrates to beta-hydroxyacyl-ACP products, the first reductive step in the elongation cycle of fatty acid biosynthesis.</text>
</comment>
<keyword evidence="4 8" id="KW-0560">Oxidoreductase</keyword>
<evidence type="ECO:0000256" key="7">
    <source>
        <dbReference type="PIRSR" id="PIRSR611284-2"/>
    </source>
</evidence>
<dbReference type="PROSITE" id="PS00061">
    <property type="entry name" value="ADH_SHORT"/>
    <property type="match status" value="1"/>
</dbReference>
<comment type="subunit">
    <text evidence="8">Homotetramer.</text>
</comment>
<dbReference type="SMART" id="SM00822">
    <property type="entry name" value="PKS_KR"/>
    <property type="match status" value="1"/>
</dbReference>
<feature type="binding site" evidence="7">
    <location>
        <position position="89"/>
    </location>
    <ligand>
        <name>NADP(+)</name>
        <dbReference type="ChEBI" id="CHEBI:58349"/>
    </ligand>
</feature>
<organism evidence="10 11">
    <name type="scientific">Salinispira pacifica</name>
    <dbReference type="NCBI Taxonomy" id="1307761"/>
    <lineage>
        <taxon>Bacteria</taxon>
        <taxon>Pseudomonadati</taxon>
        <taxon>Spirochaetota</taxon>
        <taxon>Spirochaetia</taxon>
        <taxon>Spirochaetales</taxon>
        <taxon>Spirochaetaceae</taxon>
        <taxon>Salinispira</taxon>
    </lineage>
</organism>
<feature type="binding site" evidence="7">
    <location>
        <begin position="62"/>
        <end position="63"/>
    </location>
    <ligand>
        <name>NADP(+)</name>
        <dbReference type="ChEBI" id="CHEBI:58349"/>
    </ligand>
</feature>
<dbReference type="NCBIfam" id="NF009466">
    <property type="entry name" value="PRK12826.1-2"/>
    <property type="match status" value="1"/>
</dbReference>
<dbReference type="PANTHER" id="PTHR42760">
    <property type="entry name" value="SHORT-CHAIN DEHYDROGENASES/REDUCTASES FAMILY MEMBER"/>
    <property type="match status" value="1"/>
</dbReference>
<evidence type="ECO:0000259" key="9">
    <source>
        <dbReference type="SMART" id="SM00822"/>
    </source>
</evidence>
<gene>
    <name evidence="10" type="ORF">L21SP2_0154</name>
</gene>